<dbReference type="SUPFAM" id="SSF51445">
    <property type="entry name" value="(Trans)glycosidases"/>
    <property type="match status" value="1"/>
</dbReference>
<dbReference type="GO" id="GO:0016998">
    <property type="term" value="P:cell wall macromolecule catabolic process"/>
    <property type="evidence" value="ECO:0007669"/>
    <property type="project" value="InterPro"/>
</dbReference>
<proteinExistence type="inferred from homology"/>
<evidence type="ECO:0008006" key="4">
    <source>
        <dbReference type="Google" id="ProtNLM"/>
    </source>
</evidence>
<dbReference type="Pfam" id="PF01183">
    <property type="entry name" value="Glyco_hydro_25"/>
    <property type="match status" value="1"/>
</dbReference>
<keyword evidence="3" id="KW-1185">Reference proteome</keyword>
<dbReference type="PROSITE" id="PS51904">
    <property type="entry name" value="GLYCOSYL_HYDROL_F25_2"/>
    <property type="match status" value="1"/>
</dbReference>
<organism evidence="2 3">
    <name type="scientific">Gallintestinimicrobium propionicum</name>
    <dbReference type="NCBI Taxonomy" id="2981770"/>
    <lineage>
        <taxon>Bacteria</taxon>
        <taxon>Bacillati</taxon>
        <taxon>Bacillota</taxon>
        <taxon>Clostridia</taxon>
        <taxon>Lachnospirales</taxon>
        <taxon>Lachnospiraceae</taxon>
        <taxon>Gallintestinimicrobium</taxon>
    </lineage>
</organism>
<dbReference type="InterPro" id="IPR002053">
    <property type="entry name" value="Glyco_hydro_25"/>
</dbReference>
<dbReference type="PANTHER" id="PTHR34135:SF2">
    <property type="entry name" value="LYSOZYME"/>
    <property type="match status" value="1"/>
</dbReference>
<dbReference type="Gene3D" id="3.20.20.80">
    <property type="entry name" value="Glycosidases"/>
    <property type="match status" value="1"/>
</dbReference>
<evidence type="ECO:0000256" key="1">
    <source>
        <dbReference type="ARBA" id="ARBA00010646"/>
    </source>
</evidence>
<protein>
    <recommendedName>
        <fullName evidence="4">Lysozyme</fullName>
    </recommendedName>
</protein>
<name>A0AAE3ASU6_9FIRM</name>
<comment type="similarity">
    <text evidence="1">Belongs to the glycosyl hydrolase 25 family.</text>
</comment>
<dbReference type="PANTHER" id="PTHR34135">
    <property type="entry name" value="LYSOZYME"/>
    <property type="match status" value="1"/>
</dbReference>
<dbReference type="InterPro" id="IPR017853">
    <property type="entry name" value="GH"/>
</dbReference>
<dbReference type="Proteomes" id="UP001199355">
    <property type="component" value="Unassembled WGS sequence"/>
</dbReference>
<evidence type="ECO:0000313" key="3">
    <source>
        <dbReference type="Proteomes" id="UP001199355"/>
    </source>
</evidence>
<accession>A0AAE3ASU6</accession>
<comment type="caution">
    <text evidence="2">The sequence shown here is derived from an EMBL/GenBank/DDBJ whole genome shotgun (WGS) entry which is preliminary data.</text>
</comment>
<dbReference type="GO" id="GO:0003796">
    <property type="term" value="F:lysozyme activity"/>
    <property type="evidence" value="ECO:0007669"/>
    <property type="project" value="InterPro"/>
</dbReference>
<reference evidence="2 3" key="1">
    <citation type="submission" date="2021-10" db="EMBL/GenBank/DDBJ databases">
        <title>Anaerobic single-cell dispensing facilitates the cultivation of human gut bacteria.</title>
        <authorList>
            <person name="Afrizal A."/>
        </authorList>
    </citation>
    <scope>NUCLEOTIDE SEQUENCE [LARGE SCALE GENOMIC DNA]</scope>
    <source>
        <strain evidence="2 3">CLA-AA-H244</strain>
    </source>
</reference>
<dbReference type="GO" id="GO:0009253">
    <property type="term" value="P:peptidoglycan catabolic process"/>
    <property type="evidence" value="ECO:0007669"/>
    <property type="project" value="InterPro"/>
</dbReference>
<dbReference type="AlphaFoldDB" id="A0AAE3ASU6"/>
<dbReference type="EMBL" id="JAJEQF010000001">
    <property type="protein sequence ID" value="MCC2166180.1"/>
    <property type="molecule type" value="Genomic_DNA"/>
</dbReference>
<dbReference type="RefSeq" id="WP_308727420.1">
    <property type="nucleotide sequence ID" value="NZ_JAJEQF010000001.1"/>
</dbReference>
<dbReference type="GO" id="GO:0016052">
    <property type="term" value="P:carbohydrate catabolic process"/>
    <property type="evidence" value="ECO:0007669"/>
    <property type="project" value="TreeGrafter"/>
</dbReference>
<sequence>MWKGIDVSDNQGVIDWEQVATAKVSFAILRSVRWSGKTDYQFAVNLEGCRKYGIPVSVYKYTYATTPEAARQEAQQVVELLRSDDVTSTMVWWDVEDKDVLRPLGAAKLTECIRAAREVITAAGYGFGLYVGLYVYKERWFDFNAFAGTRLWIARYYRGYRTMRFDDEPDQKFKPDVDGDISGWQYTSCGEIPGIKGDVDLDIAYEDPMLWSQPAVEPGVIYTVSVADVWTKELAEIARQQFAARGIVGVVHKVKILG</sequence>
<evidence type="ECO:0000313" key="2">
    <source>
        <dbReference type="EMBL" id="MCC2166180.1"/>
    </source>
</evidence>
<gene>
    <name evidence="2" type="ORF">LKD45_00435</name>
</gene>